<sequence length="856" mass="97393">MSKRPTISLEKSQASGIVVQASVVTHVSEAEYDIQVPSLSPLVDDSSFPTMKITIRNALKAFQKIMKKWLKEFPEIMYAFRRCVFGAYLDINFIPVPSLLWPMLSKIATIERNLGAWFAVNGVPIRYSITEFALISGLNCSSLDVESYEENCDEDAKSEFIEKHFDGIVSYDAVQERFVQLCKNLKHTDEALKKEAHEEVLRLAKLMFVVMVLLAPSKRKASIPEWIIEKIGAKKEEDFPWGTWAFRESLVSLRKNLDAKLKGIHNNDMSPTLNYTGFLIPISILLMECAPDFAQKFAVRTSQSIPVRPRLCLWTHKTKTKIFNRHVKEAVESTKRVQSILLPDSMEVGSTWMMNLRHIEDTHSSAELDRYVKALEQNLISIPVSCKRKLSEVKDHAKEKRSSKKVKVLRKKIDKVERKKKDEECERNQVSPTQTETTQTSTASPHAAHMPFSPFHHTKEASMSTQFPVNENSVQSYIDKKCEEEKEENVEDEAVNEYQEQEVELGVQQDAAALIKVVLQDVNMEEGEEVAGENNNVSQEKKDVNYFMFVVRPKKICQNEPYSEIEEIEEASDQINELAQEREINIVNVTTLSDEVYVEKSEDDTKQCDEQVKNINALIQSDEALQHAIDSSSAVIDPVESVYSRVQSVLKSLPKSMSSLGSGAIPCEVRLFKDNATSAKEIFDKLKAYPLEDLADPQHEAAMLESLSILANNLSLFSNGQAEEILSLSDSFPQMMREWRELSKIKGVSEHLWTTFEKTKRLLEDLVKTDEGIKSKVEGLVRREKELKAELEKIESDIRQLKVERGEVSKQTKKVCDLVEEQACTIEGREAEVDGANKKMESLKSKWDAMRLHLVA</sequence>
<organism evidence="4 5">
    <name type="scientific">Cuscuta epithymum</name>
    <dbReference type="NCBI Taxonomy" id="186058"/>
    <lineage>
        <taxon>Eukaryota</taxon>
        <taxon>Viridiplantae</taxon>
        <taxon>Streptophyta</taxon>
        <taxon>Embryophyta</taxon>
        <taxon>Tracheophyta</taxon>
        <taxon>Spermatophyta</taxon>
        <taxon>Magnoliopsida</taxon>
        <taxon>eudicotyledons</taxon>
        <taxon>Gunneridae</taxon>
        <taxon>Pentapetalae</taxon>
        <taxon>asterids</taxon>
        <taxon>lamiids</taxon>
        <taxon>Solanales</taxon>
        <taxon>Convolvulaceae</taxon>
        <taxon>Cuscuteae</taxon>
        <taxon>Cuscuta</taxon>
        <taxon>Cuscuta subgen. Cuscuta</taxon>
    </lineage>
</organism>
<comment type="caution">
    <text evidence="4">The sequence shown here is derived from an EMBL/GenBank/DDBJ whole genome shotgun (WGS) entry which is preliminary data.</text>
</comment>
<dbReference type="Proteomes" id="UP001152523">
    <property type="component" value="Unassembled WGS sequence"/>
</dbReference>
<proteinExistence type="predicted"/>
<dbReference type="PANTHER" id="PTHR48449:SF1">
    <property type="entry name" value="DUF1985 DOMAIN-CONTAINING PROTEIN"/>
    <property type="match status" value="1"/>
</dbReference>
<keyword evidence="5" id="KW-1185">Reference proteome</keyword>
<dbReference type="EMBL" id="CAMAPF010000933">
    <property type="protein sequence ID" value="CAH9124044.1"/>
    <property type="molecule type" value="Genomic_DNA"/>
</dbReference>
<accession>A0AAV0EN74</accession>
<dbReference type="InterPro" id="IPR015410">
    <property type="entry name" value="DUF1985"/>
</dbReference>
<dbReference type="PANTHER" id="PTHR48449">
    <property type="entry name" value="DUF1985 DOMAIN-CONTAINING PROTEIN"/>
    <property type="match status" value="1"/>
</dbReference>
<feature type="domain" description="DUF1985" evidence="3">
    <location>
        <begin position="106"/>
        <end position="248"/>
    </location>
</feature>
<keyword evidence="1" id="KW-0175">Coiled coil</keyword>
<name>A0AAV0EN74_9ASTE</name>
<dbReference type="AlphaFoldDB" id="A0AAV0EN74"/>
<evidence type="ECO:0000256" key="2">
    <source>
        <dbReference type="SAM" id="MobiDB-lite"/>
    </source>
</evidence>
<gene>
    <name evidence="4" type="ORF">CEPIT_LOCUS25685</name>
</gene>
<feature type="compositionally biased region" description="Basic and acidic residues" evidence="2">
    <location>
        <begin position="418"/>
        <end position="427"/>
    </location>
</feature>
<evidence type="ECO:0000313" key="4">
    <source>
        <dbReference type="EMBL" id="CAH9124044.1"/>
    </source>
</evidence>
<evidence type="ECO:0000313" key="5">
    <source>
        <dbReference type="Proteomes" id="UP001152523"/>
    </source>
</evidence>
<feature type="compositionally biased region" description="Low complexity" evidence="2">
    <location>
        <begin position="429"/>
        <end position="444"/>
    </location>
</feature>
<feature type="region of interest" description="Disordered" evidence="2">
    <location>
        <begin position="418"/>
        <end position="446"/>
    </location>
</feature>
<evidence type="ECO:0000256" key="1">
    <source>
        <dbReference type="SAM" id="Coils"/>
    </source>
</evidence>
<evidence type="ECO:0000259" key="3">
    <source>
        <dbReference type="Pfam" id="PF09331"/>
    </source>
</evidence>
<feature type="coiled-coil region" evidence="1">
    <location>
        <begin position="777"/>
        <end position="846"/>
    </location>
</feature>
<reference evidence="4" key="1">
    <citation type="submission" date="2022-07" db="EMBL/GenBank/DDBJ databases">
        <authorList>
            <person name="Macas J."/>
            <person name="Novak P."/>
            <person name="Neumann P."/>
        </authorList>
    </citation>
    <scope>NUCLEOTIDE SEQUENCE</scope>
</reference>
<dbReference type="Pfam" id="PF09331">
    <property type="entry name" value="DUF1985"/>
    <property type="match status" value="1"/>
</dbReference>
<protein>
    <recommendedName>
        <fullName evidence="3">DUF1985 domain-containing protein</fullName>
    </recommendedName>
</protein>